<sequence length="651" mass="75190">MKLKYFFLFFSSIIACNTWAQSAEEDVLFTVGDDPVYASEFIRVYQKNLDLVQDESQKDVDEYLKLFTNYKLKIKEARSQGFHENPGYKKELESYKKQLAKNYISDPKVTDELVEEAYQRITHDVNANHILVKISEDASPADTLAAYNKIVKLRARTEKEGFEKVRKEVHNGKTIYGEALGYFSGFKMVYAFENVAYNTPVGATSQPFRTQFGYHILHVIDKRKSEGEREVGHIMIATGPEANDSIVHKAEIKINEVYAKINQGGSFEALAKQFSEDTSSAEKGGKLRPFSRGQISVEAFENVAFSLENEGAISEPFQTKFGWHIVKLYRIIPVSDFETMKTELAEKVKRDSRSKIIDQALIDTLKKKYEIDDEQVSLSYFESILNDNYFKNTWVLPSDFSSEKVLLNIKEEQISYQNFGDYLLKTQRQTRRKKPLKDLVKEKYQAFLKDQLMAYQESHLETENEEYASVVHEYRDGLLLFELMENTIWNTAQTDSLGVKKYFETHQSDYMFPERIDAVIASSSKKKDLKTVSKLLEQQENVETIKSAVNKNGDVNVIFTSGVVEANHQGLPKDFEFKKGVSKIFKHNDAFVVVQVKDVFPKKQKTFEEAKGLVVNDYQTLKEEKWIDSLEKKYHVKVNQDVFKKVKNQLK</sequence>
<dbReference type="SUPFAM" id="SSF109998">
    <property type="entry name" value="Triger factor/SurA peptide-binding domain-like"/>
    <property type="match status" value="1"/>
</dbReference>
<keyword evidence="2" id="KW-0732">Signal</keyword>
<keyword evidence="5" id="KW-1185">Reference proteome</keyword>
<evidence type="ECO:0000313" key="4">
    <source>
        <dbReference type="EMBL" id="AUS06951.1"/>
    </source>
</evidence>
<dbReference type="Gene3D" id="3.10.50.40">
    <property type="match status" value="3"/>
</dbReference>
<dbReference type="PROSITE" id="PS50198">
    <property type="entry name" value="PPIC_PPIASE_2"/>
    <property type="match status" value="2"/>
</dbReference>
<dbReference type="Proteomes" id="UP000236592">
    <property type="component" value="Chromosome"/>
</dbReference>
<feature type="domain" description="PpiC" evidence="3">
    <location>
        <begin position="122"/>
        <end position="221"/>
    </location>
</feature>
<dbReference type="KEGG" id="taj:C1A40_16535"/>
<keyword evidence="1 4" id="KW-0413">Isomerase</keyword>
<organism evidence="4 5">
    <name type="scientific">Pseudotamlana carrageenivorans</name>
    <dbReference type="NCBI Taxonomy" id="2069432"/>
    <lineage>
        <taxon>Bacteria</taxon>
        <taxon>Pseudomonadati</taxon>
        <taxon>Bacteroidota</taxon>
        <taxon>Flavobacteriia</taxon>
        <taxon>Flavobacteriales</taxon>
        <taxon>Flavobacteriaceae</taxon>
        <taxon>Pseudotamlana</taxon>
    </lineage>
</organism>
<dbReference type="SUPFAM" id="SSF54534">
    <property type="entry name" value="FKBP-like"/>
    <property type="match status" value="2"/>
</dbReference>
<dbReference type="InterPro" id="IPR050245">
    <property type="entry name" value="PrsA_foldase"/>
</dbReference>
<dbReference type="EMBL" id="CP025938">
    <property type="protein sequence ID" value="AUS06951.1"/>
    <property type="molecule type" value="Genomic_DNA"/>
</dbReference>
<dbReference type="InterPro" id="IPR046357">
    <property type="entry name" value="PPIase_dom_sf"/>
</dbReference>
<dbReference type="GO" id="GO:0003755">
    <property type="term" value="F:peptidyl-prolyl cis-trans isomerase activity"/>
    <property type="evidence" value="ECO:0007669"/>
    <property type="project" value="UniProtKB-KW"/>
</dbReference>
<dbReference type="PROSITE" id="PS51257">
    <property type="entry name" value="PROKAR_LIPOPROTEIN"/>
    <property type="match status" value="1"/>
</dbReference>
<evidence type="ECO:0000256" key="2">
    <source>
        <dbReference type="SAM" id="SignalP"/>
    </source>
</evidence>
<keyword evidence="1" id="KW-0697">Rotamase</keyword>
<proteinExistence type="predicted"/>
<accession>A0A2I7SM18</accession>
<feature type="signal peptide" evidence="2">
    <location>
        <begin position="1"/>
        <end position="20"/>
    </location>
</feature>
<reference evidence="5" key="1">
    <citation type="submission" date="2018-01" db="EMBL/GenBank/DDBJ databases">
        <title>Complete genome of Tamlana sp. UJ94.</title>
        <authorList>
            <person name="Jung J."/>
            <person name="Chung D."/>
            <person name="Bae S.S."/>
            <person name="Baek K."/>
        </authorList>
    </citation>
    <scope>NUCLEOTIDE SEQUENCE [LARGE SCALE GENOMIC DNA]</scope>
    <source>
        <strain evidence="5">UJ94</strain>
    </source>
</reference>
<evidence type="ECO:0000313" key="5">
    <source>
        <dbReference type="Proteomes" id="UP000236592"/>
    </source>
</evidence>
<dbReference type="PANTHER" id="PTHR47245">
    <property type="entry name" value="PEPTIDYLPROLYL ISOMERASE"/>
    <property type="match status" value="1"/>
</dbReference>
<dbReference type="Pfam" id="PF00639">
    <property type="entry name" value="Rotamase"/>
    <property type="match status" value="2"/>
</dbReference>
<dbReference type="InterPro" id="IPR000297">
    <property type="entry name" value="PPIase_PpiC"/>
</dbReference>
<feature type="domain" description="PpiC" evidence="3">
    <location>
        <begin position="226"/>
        <end position="330"/>
    </location>
</feature>
<evidence type="ECO:0000259" key="3">
    <source>
        <dbReference type="PROSITE" id="PS50198"/>
    </source>
</evidence>
<dbReference type="RefSeq" id="WP_102996857.1">
    <property type="nucleotide sequence ID" value="NZ_CP025938.1"/>
</dbReference>
<dbReference type="OrthoDB" id="14196at2"/>
<protein>
    <submittedName>
        <fullName evidence="4">Peptidylprolyl isomerase</fullName>
    </submittedName>
</protein>
<dbReference type="InterPro" id="IPR027304">
    <property type="entry name" value="Trigger_fact/SurA_dom_sf"/>
</dbReference>
<evidence type="ECO:0000256" key="1">
    <source>
        <dbReference type="PROSITE-ProRule" id="PRU00278"/>
    </source>
</evidence>
<dbReference type="AlphaFoldDB" id="A0A2I7SM18"/>
<dbReference type="Gene3D" id="1.10.4030.10">
    <property type="entry name" value="Porin chaperone SurA, peptide-binding domain"/>
    <property type="match status" value="1"/>
</dbReference>
<dbReference type="Pfam" id="PF13145">
    <property type="entry name" value="Rotamase_2"/>
    <property type="match status" value="1"/>
</dbReference>
<name>A0A2I7SM18_9FLAO</name>
<dbReference type="PANTHER" id="PTHR47245:SF2">
    <property type="entry name" value="PEPTIDYL-PROLYL CIS-TRANS ISOMERASE HP_0175-RELATED"/>
    <property type="match status" value="1"/>
</dbReference>
<feature type="chain" id="PRO_5014417443" evidence="2">
    <location>
        <begin position="21"/>
        <end position="651"/>
    </location>
</feature>
<gene>
    <name evidence="4" type="ORF">C1A40_16535</name>
</gene>